<reference evidence="4" key="1">
    <citation type="journal article" date="2014" name="Proc. Natl. Acad. Sci. U.S.A.">
        <title>Extensive sampling of basidiomycete genomes demonstrates inadequacy of the white-rot/brown-rot paradigm for wood decay fungi.</title>
        <authorList>
            <person name="Riley R."/>
            <person name="Salamov A.A."/>
            <person name="Brown D.W."/>
            <person name="Nagy L.G."/>
            <person name="Floudas D."/>
            <person name="Held B.W."/>
            <person name="Levasseur A."/>
            <person name="Lombard V."/>
            <person name="Morin E."/>
            <person name="Otillar R."/>
            <person name="Lindquist E.A."/>
            <person name="Sun H."/>
            <person name="LaButti K.M."/>
            <person name="Schmutz J."/>
            <person name="Jabbour D."/>
            <person name="Luo H."/>
            <person name="Baker S.E."/>
            <person name="Pisabarro A.G."/>
            <person name="Walton J.D."/>
            <person name="Blanchette R.A."/>
            <person name="Henrissat B."/>
            <person name="Martin F."/>
            <person name="Cullen D."/>
            <person name="Hibbett D.S."/>
            <person name="Grigoriev I.V."/>
        </authorList>
    </citation>
    <scope>NUCLEOTIDE SEQUENCE [LARGE SCALE GENOMIC DNA]</scope>
    <source>
        <strain evidence="4">MUCL 33604</strain>
    </source>
</reference>
<protein>
    <submittedName>
        <fullName evidence="3">Uncharacterized protein</fullName>
    </submittedName>
</protein>
<name>A0A067PJS7_9AGAM</name>
<dbReference type="AlphaFoldDB" id="A0A067PJS7"/>
<evidence type="ECO:0000313" key="3">
    <source>
        <dbReference type="EMBL" id="KDQ50711.1"/>
    </source>
</evidence>
<feature type="transmembrane region" description="Helical" evidence="2">
    <location>
        <begin position="94"/>
        <end position="112"/>
    </location>
</feature>
<sequence>MVVTRKAPTAPPPPTSRTNSSQPIPRSTKGKSVAQGSPTSPLSNGDSLETSALGPNDPGGSQPTSPTSPNKASMGSQKKSKKAAKKARRARRTFWTVLRDIFFAGLLVYSLFVCDPYKPVTRDSPPVCRAAAAYYEHFLQPYIIQPCQQLLVHPSVSPYVELVQPYAEKTYEIAVPVVNRLHVEWDTRVVPQWHRRIVPEWRKRVVPHIRKLERQCAPYRLRAEVEYERRIAPHVRMATYNLYRWQRKVQPYIILAAQKSHSGYEYAKPYAIPAWEKFLAVLQQFVAFLREQRRQFVDPHVIKLWERVVELSSGENRSSGEVITPPPTEEPTLTHHQKSFASNVAEEPTVEEADISLSAAIPEPTDEAAVHAAAVVHESLYDLGDLPEASPETVPTETALGTPSAVVPDVIESTSPTSASPSSTPIAATETLSSASSIVSAYAHEPASGASTVVSSIYEEIKSSADSLAADITGPSVISSSASATPTPSSSPNEEDEDDFADMFGDLDADEPTTPTPADDDDDIFSSIPQPVETEEEVQRRLQETAEKRRDIVGRHEKWEQEIQGLIEVKKAEIVDSLLASRKVAALELKESVEIQRELEGLVGEGEKYLKGAEGYLKKLRKEERGIEEKERLWQKVLDKVETKFEERVDKVEHLVKARHAGVKSREMQEIERITLQVKDLGERAQADVGMDYAWLDDVTTHDWTRYHDLIRMSENFTHQAVMIQDGTDPSAPSNSILPVLEDLESELNDIVTGFATRLRGLKRSGDRAFGPNGQQTAETVEHDSQKGTHAEPQVSILPVPNPASDADEELSEGKDLPPIFVGRGAQEVVDAMGRIDVLKQTEPNPPTPEKESSAEQVVGSLVDEAEAEEAVDSGSIAHAEL</sequence>
<evidence type="ECO:0000313" key="4">
    <source>
        <dbReference type="Proteomes" id="UP000027265"/>
    </source>
</evidence>
<evidence type="ECO:0000256" key="2">
    <source>
        <dbReference type="SAM" id="Phobius"/>
    </source>
</evidence>
<proteinExistence type="predicted"/>
<dbReference type="HOGENOM" id="CLU_319846_0_0_1"/>
<keyword evidence="4" id="KW-1185">Reference proteome</keyword>
<feature type="compositionally biased region" description="Low complexity" evidence="1">
    <location>
        <begin position="58"/>
        <end position="69"/>
    </location>
</feature>
<feature type="compositionally biased region" description="Polar residues" evidence="1">
    <location>
        <begin position="16"/>
        <end position="25"/>
    </location>
</feature>
<feature type="compositionally biased region" description="Low complexity" evidence="1">
    <location>
        <begin position="479"/>
        <end position="492"/>
    </location>
</feature>
<feature type="compositionally biased region" description="Polar residues" evidence="1">
    <location>
        <begin position="34"/>
        <end position="50"/>
    </location>
</feature>
<dbReference type="InParanoid" id="A0A067PJS7"/>
<gene>
    <name evidence="3" type="ORF">JAAARDRAFT_41806</name>
</gene>
<feature type="region of interest" description="Disordered" evidence="1">
    <location>
        <begin position="1"/>
        <end position="85"/>
    </location>
</feature>
<keyword evidence="2" id="KW-0472">Membrane</keyword>
<feature type="compositionally biased region" description="Acidic residues" evidence="1">
    <location>
        <begin position="493"/>
        <end position="511"/>
    </location>
</feature>
<keyword evidence="2" id="KW-0812">Transmembrane</keyword>
<dbReference type="OrthoDB" id="3260408at2759"/>
<organism evidence="3 4">
    <name type="scientific">Jaapia argillacea MUCL 33604</name>
    <dbReference type="NCBI Taxonomy" id="933084"/>
    <lineage>
        <taxon>Eukaryota</taxon>
        <taxon>Fungi</taxon>
        <taxon>Dikarya</taxon>
        <taxon>Basidiomycota</taxon>
        <taxon>Agaricomycotina</taxon>
        <taxon>Agaricomycetes</taxon>
        <taxon>Agaricomycetidae</taxon>
        <taxon>Jaapiales</taxon>
        <taxon>Jaapiaceae</taxon>
        <taxon>Jaapia</taxon>
    </lineage>
</organism>
<feature type="compositionally biased region" description="Basic and acidic residues" evidence="1">
    <location>
        <begin position="780"/>
        <end position="790"/>
    </location>
</feature>
<accession>A0A067PJS7</accession>
<keyword evidence="2" id="KW-1133">Transmembrane helix</keyword>
<feature type="region of interest" description="Disordered" evidence="1">
    <location>
        <begin position="477"/>
        <end position="542"/>
    </location>
</feature>
<dbReference type="STRING" id="933084.A0A067PJS7"/>
<evidence type="ECO:0000256" key="1">
    <source>
        <dbReference type="SAM" id="MobiDB-lite"/>
    </source>
</evidence>
<feature type="region of interest" description="Disordered" evidence="1">
    <location>
        <begin position="834"/>
        <end position="862"/>
    </location>
</feature>
<dbReference type="EMBL" id="KL197756">
    <property type="protein sequence ID" value="KDQ50711.1"/>
    <property type="molecule type" value="Genomic_DNA"/>
</dbReference>
<dbReference type="Proteomes" id="UP000027265">
    <property type="component" value="Unassembled WGS sequence"/>
</dbReference>
<feature type="region of interest" description="Disordered" evidence="1">
    <location>
        <begin position="764"/>
        <end position="820"/>
    </location>
</feature>